<evidence type="ECO:0000313" key="3">
    <source>
        <dbReference type="EMBL" id="KRX02178.1"/>
    </source>
</evidence>
<keyword evidence="4" id="KW-1185">Reference proteome</keyword>
<dbReference type="Pfam" id="PF01370">
    <property type="entry name" value="Epimerase"/>
    <property type="match status" value="1"/>
</dbReference>
<dbReference type="Proteomes" id="UP000054937">
    <property type="component" value="Unassembled WGS sequence"/>
</dbReference>
<proteinExistence type="predicted"/>
<dbReference type="InterPro" id="IPR036291">
    <property type="entry name" value="NAD(P)-bd_dom_sf"/>
</dbReference>
<evidence type="ECO:0000256" key="1">
    <source>
        <dbReference type="ARBA" id="ARBA00023002"/>
    </source>
</evidence>
<dbReference type="InParanoid" id="A0A0V0QIW6"/>
<dbReference type="OrthoDB" id="2735536at2759"/>
<name>A0A0V0QIW6_PSEPJ</name>
<dbReference type="SUPFAM" id="SSF51735">
    <property type="entry name" value="NAD(P)-binding Rossmann-fold domains"/>
    <property type="match status" value="1"/>
</dbReference>
<comment type="caution">
    <text evidence="3">The sequence shown here is derived from an EMBL/GenBank/DDBJ whole genome shotgun (WGS) entry which is preliminary data.</text>
</comment>
<dbReference type="GO" id="GO:0016616">
    <property type="term" value="F:oxidoreductase activity, acting on the CH-OH group of donors, NAD or NADP as acceptor"/>
    <property type="evidence" value="ECO:0007669"/>
    <property type="project" value="TreeGrafter"/>
</dbReference>
<dbReference type="AlphaFoldDB" id="A0A0V0QIW6"/>
<dbReference type="InterPro" id="IPR050425">
    <property type="entry name" value="NAD(P)_dehydrat-like"/>
</dbReference>
<dbReference type="PANTHER" id="PTHR10366">
    <property type="entry name" value="NAD DEPENDENT EPIMERASE/DEHYDRATASE"/>
    <property type="match status" value="1"/>
</dbReference>
<organism evidence="3 4">
    <name type="scientific">Pseudocohnilembus persalinus</name>
    <name type="common">Ciliate</name>
    <dbReference type="NCBI Taxonomy" id="266149"/>
    <lineage>
        <taxon>Eukaryota</taxon>
        <taxon>Sar</taxon>
        <taxon>Alveolata</taxon>
        <taxon>Ciliophora</taxon>
        <taxon>Intramacronucleata</taxon>
        <taxon>Oligohymenophorea</taxon>
        <taxon>Scuticociliatia</taxon>
        <taxon>Philasterida</taxon>
        <taxon>Pseudocohnilembidae</taxon>
        <taxon>Pseudocohnilembus</taxon>
    </lineage>
</organism>
<dbReference type="EMBL" id="LDAU01000157">
    <property type="protein sequence ID" value="KRX02178.1"/>
    <property type="molecule type" value="Genomic_DNA"/>
</dbReference>
<dbReference type="InterPro" id="IPR001509">
    <property type="entry name" value="Epimerase_deHydtase"/>
</dbReference>
<dbReference type="OMA" id="KPECTGQ"/>
<keyword evidence="1" id="KW-0560">Oxidoreductase</keyword>
<dbReference type="Gene3D" id="3.40.50.720">
    <property type="entry name" value="NAD(P)-binding Rossmann-like Domain"/>
    <property type="match status" value="1"/>
</dbReference>
<evidence type="ECO:0000259" key="2">
    <source>
        <dbReference type="Pfam" id="PF01370"/>
    </source>
</evidence>
<feature type="domain" description="NAD-dependent epimerase/dehydratase" evidence="2">
    <location>
        <begin position="7"/>
        <end position="248"/>
    </location>
</feature>
<accession>A0A0V0QIW6</accession>
<protein>
    <recommendedName>
        <fullName evidence="2">NAD-dependent epimerase/dehydratase domain-containing protein</fullName>
    </recommendedName>
</protein>
<reference evidence="3 4" key="1">
    <citation type="journal article" date="2015" name="Sci. Rep.">
        <title>Genome of the facultative scuticociliatosis pathogen Pseudocohnilembus persalinus provides insight into its virulence through horizontal gene transfer.</title>
        <authorList>
            <person name="Xiong J."/>
            <person name="Wang G."/>
            <person name="Cheng J."/>
            <person name="Tian M."/>
            <person name="Pan X."/>
            <person name="Warren A."/>
            <person name="Jiang C."/>
            <person name="Yuan D."/>
            <person name="Miao W."/>
        </authorList>
    </citation>
    <scope>NUCLEOTIDE SEQUENCE [LARGE SCALE GENOMIC DNA]</scope>
    <source>
        <strain evidence="3">36N120E</strain>
    </source>
</reference>
<dbReference type="PANTHER" id="PTHR10366:SF831">
    <property type="entry name" value="NAD-DEPENDENT EPIMERASE_DEHYDRATASE DOMAIN-CONTAINING PROTEIN"/>
    <property type="match status" value="1"/>
</dbReference>
<gene>
    <name evidence="3" type="ORF">PPERSA_06373</name>
</gene>
<dbReference type="FunFam" id="3.40.50.720:FF:000085">
    <property type="entry name" value="Dihydroflavonol reductase"/>
    <property type="match status" value="1"/>
</dbReference>
<evidence type="ECO:0000313" key="4">
    <source>
        <dbReference type="Proteomes" id="UP000054937"/>
    </source>
</evidence>
<sequence>MINSRVVAVTGANGFIGLHIVNKLLSHNFKVIATVRDANDEKKTCDLKKLENQQNLKIMSADLFQKDKFLEIFKEVDSVIHNASPLISSDKEDDFVKPALAGVQNVFEAILEQPKGKIRNVIFTSSMAAVCGAPGSKPSDYVFSEKDWSDPQNQRERKAWYALSKTLAEQKVLSFEEQLLEKGITLTRICPTLVLGPLLQTSGINSSVKHIIGYLTGEKKEIPQYSMSLIDVRDVAEMNYQALIKNQSGRFIGAEKGYTFEQIIEMMKKYSGPYANNIPTKVAEGEKATPSLFDLKKTHELVGGKLISAEQSIKDTIDSIINKKLI</sequence>